<evidence type="ECO:0000313" key="2">
    <source>
        <dbReference type="Proteomes" id="UP000265509"/>
    </source>
</evidence>
<organism evidence="1 2">
    <name type="scientific">Seongchinamella sediminis</name>
    <dbReference type="NCBI Taxonomy" id="2283635"/>
    <lineage>
        <taxon>Bacteria</taxon>
        <taxon>Pseudomonadati</taxon>
        <taxon>Pseudomonadota</taxon>
        <taxon>Gammaproteobacteria</taxon>
        <taxon>Cellvibrionales</taxon>
        <taxon>Halieaceae</taxon>
        <taxon>Seongchinamella</taxon>
    </lineage>
</organism>
<dbReference type="Pfam" id="PF04340">
    <property type="entry name" value="DUF484"/>
    <property type="match status" value="1"/>
</dbReference>
<dbReference type="Gene3D" id="3.30.450.40">
    <property type="match status" value="1"/>
</dbReference>
<name>A0A3L7DYB4_9GAMM</name>
<sequence>MSNDQAEALAAVPQLSDEQVRDYLKHNGDFLQRNPDMLDHLHISHASGSAVSLVEKQVSVLRERNIDMRHRLATLTRNARDNDLLYEQTRRLVLALLDADSVEALYAAFMDAMNSDFKVGYASMILFGAAEAGQACRIEPEEKARGEIGALLQGRKPVCGVLRKEELAYLFPDAGEVGSAALMPLANGAALGLIAVGSADANRYSSTMGTLFLTHIADVIVRLLPRLR</sequence>
<dbReference type="EMBL" id="QRAN01000017">
    <property type="protein sequence ID" value="RLQ20991.1"/>
    <property type="molecule type" value="Genomic_DNA"/>
</dbReference>
<keyword evidence="2" id="KW-1185">Reference proteome</keyword>
<reference evidence="1 2" key="1">
    <citation type="submission" date="2018-07" db="EMBL/GenBank/DDBJ databases">
        <title>Halioglobus sp. genome submission.</title>
        <authorList>
            <person name="Ye M.-Q."/>
            <person name="Du Z.-J."/>
        </authorList>
    </citation>
    <scope>NUCLEOTIDE SEQUENCE [LARGE SCALE GENOMIC DNA]</scope>
    <source>
        <strain evidence="1 2">U0301</strain>
    </source>
</reference>
<dbReference type="OrthoDB" id="8525200at2"/>
<protein>
    <submittedName>
        <fullName evidence="1">DUF484 family protein</fullName>
    </submittedName>
</protein>
<dbReference type="InterPro" id="IPR007435">
    <property type="entry name" value="DUF484"/>
</dbReference>
<dbReference type="PANTHER" id="PTHR38765:SF1">
    <property type="entry name" value="DUF484 DOMAIN-CONTAINING PROTEIN"/>
    <property type="match status" value="1"/>
</dbReference>
<dbReference type="AlphaFoldDB" id="A0A3L7DYB4"/>
<dbReference type="RefSeq" id="WP_117956183.1">
    <property type="nucleotide sequence ID" value="NZ_QRAN01000017.1"/>
</dbReference>
<accession>A0A3L7DYB4</accession>
<dbReference type="InterPro" id="IPR029016">
    <property type="entry name" value="GAF-like_dom_sf"/>
</dbReference>
<dbReference type="Proteomes" id="UP000265509">
    <property type="component" value="Unassembled WGS sequence"/>
</dbReference>
<comment type="caution">
    <text evidence="1">The sequence shown here is derived from an EMBL/GenBank/DDBJ whole genome shotgun (WGS) entry which is preliminary data.</text>
</comment>
<gene>
    <name evidence="1" type="ORF">DWB85_14805</name>
</gene>
<proteinExistence type="predicted"/>
<evidence type="ECO:0000313" key="1">
    <source>
        <dbReference type="EMBL" id="RLQ20991.1"/>
    </source>
</evidence>
<dbReference type="PANTHER" id="PTHR38765">
    <property type="entry name" value="DUF484 DOMAIN-CONTAINING PROTEIN"/>
    <property type="match status" value="1"/>
</dbReference>